<keyword evidence="1" id="KW-0413">Isomerase</keyword>
<dbReference type="Proteomes" id="UP000215896">
    <property type="component" value="Unassembled WGS sequence"/>
</dbReference>
<proteinExistence type="predicted"/>
<keyword evidence="2" id="KW-1185">Reference proteome</keyword>
<dbReference type="EMBL" id="NMVO01000018">
    <property type="protein sequence ID" value="OYO08868.1"/>
    <property type="molecule type" value="Genomic_DNA"/>
</dbReference>
<sequence>MLYPGHSAEDEFPALEGILEGVHLPVRHTWEGPTDHTVAALRELGSAEQLAPAARAAADAGARSVVWACTSGSFVHGPDGMREQAGWMAEASGLPSTSTSLAFLAALEHLGIGEVSVAATYPAEVAAHLTAVLAAAGVRVTAIATHDVPSGEDAGRLSPDQVRALIGTEHDAPAVLVPDTALHTVGLISELEATLGRTVLTANLVSAWHGLRLAGWRGHSDRLGRLFRD</sequence>
<evidence type="ECO:0000313" key="2">
    <source>
        <dbReference type="Proteomes" id="UP000215896"/>
    </source>
</evidence>
<dbReference type="PANTHER" id="PTHR40267:SF1">
    <property type="entry name" value="BLR3294 PROTEIN"/>
    <property type="match status" value="1"/>
</dbReference>
<dbReference type="Gene3D" id="3.40.50.12500">
    <property type="match status" value="1"/>
</dbReference>
<dbReference type="PIRSF" id="PIRSF015736">
    <property type="entry name" value="MI"/>
    <property type="match status" value="1"/>
</dbReference>
<dbReference type="GO" id="GO:0016853">
    <property type="term" value="F:isomerase activity"/>
    <property type="evidence" value="ECO:0007669"/>
    <property type="project" value="UniProtKB-KW"/>
</dbReference>
<dbReference type="InterPro" id="IPR026286">
    <property type="entry name" value="MaiA/AMDase"/>
</dbReference>
<dbReference type="AlphaFoldDB" id="A0A255FYT4"/>
<gene>
    <name evidence="1" type="ORF">CGZ94_19700</name>
</gene>
<dbReference type="Pfam" id="PF17645">
    <property type="entry name" value="Amdase"/>
    <property type="match status" value="1"/>
</dbReference>
<dbReference type="PANTHER" id="PTHR40267">
    <property type="entry name" value="BLR3294 PROTEIN"/>
    <property type="match status" value="1"/>
</dbReference>
<organism evidence="1 2">
    <name type="scientific">Enemella evansiae</name>
    <dbReference type="NCBI Taxonomy" id="2016499"/>
    <lineage>
        <taxon>Bacteria</taxon>
        <taxon>Bacillati</taxon>
        <taxon>Actinomycetota</taxon>
        <taxon>Actinomycetes</taxon>
        <taxon>Propionibacteriales</taxon>
        <taxon>Propionibacteriaceae</taxon>
        <taxon>Enemella</taxon>
    </lineage>
</organism>
<dbReference type="InterPro" id="IPR053714">
    <property type="entry name" value="Iso_Racemase_Enz_sf"/>
</dbReference>
<protein>
    <submittedName>
        <fullName evidence="1">Maleate cis-trans isomerase</fullName>
    </submittedName>
</protein>
<accession>A0A255FYT4</accession>
<name>A0A255FYT4_9ACTN</name>
<evidence type="ECO:0000313" key="1">
    <source>
        <dbReference type="EMBL" id="OYO08868.1"/>
    </source>
</evidence>
<reference evidence="1 2" key="1">
    <citation type="submission" date="2017-07" db="EMBL/GenBank/DDBJ databases">
        <title>Draft whole genome sequences of clinical Proprionibacteriaceae strains.</title>
        <authorList>
            <person name="Bernier A.-M."/>
            <person name="Bernard K."/>
            <person name="Domingo M.-C."/>
        </authorList>
    </citation>
    <scope>NUCLEOTIDE SEQUENCE [LARGE SCALE GENOMIC DNA]</scope>
    <source>
        <strain evidence="1 2">NML 030167</strain>
    </source>
</reference>
<comment type="caution">
    <text evidence="1">The sequence shown here is derived from an EMBL/GenBank/DDBJ whole genome shotgun (WGS) entry which is preliminary data.</text>
</comment>